<dbReference type="Proteomes" id="UP000256941">
    <property type="component" value="Unassembled WGS sequence"/>
</dbReference>
<dbReference type="EMBL" id="QTUJ01000001">
    <property type="protein sequence ID" value="REF72374.1"/>
    <property type="molecule type" value="Genomic_DNA"/>
</dbReference>
<feature type="compositionally biased region" description="Basic and acidic residues" evidence="1">
    <location>
        <begin position="1"/>
        <end position="14"/>
    </location>
</feature>
<evidence type="ECO:0000313" key="3">
    <source>
        <dbReference type="Proteomes" id="UP000256941"/>
    </source>
</evidence>
<accession>A0A3D9XPL3</accession>
<organism evidence="2 3">
    <name type="scientific">Paracoccus versutus</name>
    <name type="common">Thiobacillus versutus</name>
    <dbReference type="NCBI Taxonomy" id="34007"/>
    <lineage>
        <taxon>Bacteria</taxon>
        <taxon>Pseudomonadati</taxon>
        <taxon>Pseudomonadota</taxon>
        <taxon>Alphaproteobacteria</taxon>
        <taxon>Rhodobacterales</taxon>
        <taxon>Paracoccaceae</taxon>
        <taxon>Paracoccus</taxon>
    </lineage>
</organism>
<protein>
    <recommendedName>
        <fullName evidence="4">DUF4169 family protein</fullName>
    </recommendedName>
</protein>
<feature type="compositionally biased region" description="Basic and acidic residues" evidence="1">
    <location>
        <begin position="23"/>
        <end position="58"/>
    </location>
</feature>
<evidence type="ECO:0008006" key="4">
    <source>
        <dbReference type="Google" id="ProtNLM"/>
    </source>
</evidence>
<proteinExistence type="predicted"/>
<feature type="region of interest" description="Disordered" evidence="1">
    <location>
        <begin position="1"/>
        <end position="58"/>
    </location>
</feature>
<dbReference type="RefSeq" id="WP_166435393.1">
    <property type="nucleotide sequence ID" value="NZ_CP038196.1"/>
</dbReference>
<dbReference type="AlphaFoldDB" id="A0A3D9XPL3"/>
<evidence type="ECO:0000313" key="2">
    <source>
        <dbReference type="EMBL" id="REF72374.1"/>
    </source>
</evidence>
<comment type="caution">
    <text evidence="2">The sequence shown here is derived from an EMBL/GenBank/DDBJ whole genome shotgun (WGS) entry which is preliminary data.</text>
</comment>
<name>A0A3D9XPL3_PARVE</name>
<evidence type="ECO:0000256" key="1">
    <source>
        <dbReference type="SAM" id="MobiDB-lite"/>
    </source>
</evidence>
<reference evidence="2 3" key="1">
    <citation type="submission" date="2018-08" db="EMBL/GenBank/DDBJ databases">
        <title>Genomic Encyclopedia of Archaeal and Bacterial Type Strains, Phase II (KMG-II): from individual species to whole genera.</title>
        <authorList>
            <person name="Goeker M."/>
        </authorList>
    </citation>
    <scope>NUCLEOTIDE SEQUENCE [LARGE SCALE GENOMIC DNA]</scope>
    <source>
        <strain evidence="2 3">DSM 17099</strain>
    </source>
</reference>
<sequence>MADFPTHDSPERRKPLTGRQKAAQRETARKARQAERRHNHEQERMMTRQVNEEKWQDE</sequence>
<gene>
    <name evidence="2" type="ORF">BDD41_0844</name>
</gene>